<dbReference type="Pfam" id="PF06058">
    <property type="entry name" value="DCP1"/>
    <property type="match status" value="1"/>
</dbReference>
<dbReference type="Gene3D" id="2.30.29.30">
    <property type="entry name" value="Pleckstrin-homology domain (PH domain)/Phosphotyrosine-binding domain (PTB)"/>
    <property type="match status" value="1"/>
</dbReference>
<dbReference type="OrthoDB" id="440673at2759"/>
<evidence type="ECO:0008006" key="7">
    <source>
        <dbReference type="Google" id="ProtNLM"/>
    </source>
</evidence>
<organism evidence="5 6">
    <name type="scientific">Naematelia encephala</name>
    <dbReference type="NCBI Taxonomy" id="71784"/>
    <lineage>
        <taxon>Eukaryota</taxon>
        <taxon>Fungi</taxon>
        <taxon>Dikarya</taxon>
        <taxon>Basidiomycota</taxon>
        <taxon>Agaricomycotina</taxon>
        <taxon>Tremellomycetes</taxon>
        <taxon>Tremellales</taxon>
        <taxon>Naemateliaceae</taxon>
        <taxon>Naematelia</taxon>
    </lineage>
</organism>
<dbReference type="PANTHER" id="PTHR16290:SF0">
    <property type="entry name" value="DECAPPING PROTEIN 1, ISOFORM A"/>
    <property type="match status" value="1"/>
</dbReference>
<dbReference type="SUPFAM" id="SSF50729">
    <property type="entry name" value="PH domain-like"/>
    <property type="match status" value="1"/>
</dbReference>
<dbReference type="Proteomes" id="UP000193986">
    <property type="component" value="Unassembled WGS sequence"/>
</dbReference>
<dbReference type="STRING" id="71784.A0A1Y2B6A9"/>
<dbReference type="InterPro" id="IPR010334">
    <property type="entry name" value="Dcp1"/>
</dbReference>
<proteinExistence type="inferred from homology"/>
<dbReference type="GO" id="GO:0006397">
    <property type="term" value="P:mRNA processing"/>
    <property type="evidence" value="ECO:0007669"/>
    <property type="project" value="UniProtKB-KW"/>
</dbReference>
<evidence type="ECO:0000256" key="1">
    <source>
        <dbReference type="ARBA" id="ARBA00004496"/>
    </source>
</evidence>
<dbReference type="GO" id="GO:0003729">
    <property type="term" value="F:mRNA binding"/>
    <property type="evidence" value="ECO:0007669"/>
    <property type="project" value="TreeGrafter"/>
</dbReference>
<gene>
    <name evidence="5" type="ORF">BCR39DRAFT_466673</name>
</gene>
<dbReference type="GO" id="GO:0008047">
    <property type="term" value="F:enzyme activator activity"/>
    <property type="evidence" value="ECO:0007669"/>
    <property type="project" value="InterPro"/>
</dbReference>
<comment type="similarity">
    <text evidence="2">Belongs to the DCP1 family.</text>
</comment>
<dbReference type="EMBL" id="MCFC01000020">
    <property type="protein sequence ID" value="ORY30371.1"/>
    <property type="molecule type" value="Genomic_DNA"/>
</dbReference>
<evidence type="ECO:0000256" key="2">
    <source>
        <dbReference type="ARBA" id="ARBA00008778"/>
    </source>
</evidence>
<evidence type="ECO:0000256" key="3">
    <source>
        <dbReference type="ARBA" id="ARBA00022490"/>
    </source>
</evidence>
<dbReference type="AlphaFoldDB" id="A0A1Y2B6A9"/>
<comment type="caution">
    <text evidence="5">The sequence shown here is derived from an EMBL/GenBank/DDBJ whole genome shotgun (WGS) entry which is preliminary data.</text>
</comment>
<dbReference type="GO" id="GO:0000290">
    <property type="term" value="P:deadenylation-dependent decapping of nuclear-transcribed mRNA"/>
    <property type="evidence" value="ECO:0007669"/>
    <property type="project" value="InterPro"/>
</dbReference>
<accession>A0A1Y2B6A9</accession>
<evidence type="ECO:0000313" key="6">
    <source>
        <dbReference type="Proteomes" id="UP000193986"/>
    </source>
</evidence>
<keyword evidence="4" id="KW-0507">mRNA processing</keyword>
<sequence>LDTMASTSTQSAQDPQLADYRTKLNLKSLTRSDPHITAILETSVYSVIYEYDDAAESWEKQKQEGPLFIVRRDNAPEYSLYMLNRQSVKNVAIPLIPGEVKLTTVNSDILQVARRGEKQRRGVWFHGGAEALERFRKAIYEYAEPSRSLWMSAR</sequence>
<dbReference type="GO" id="GO:0000932">
    <property type="term" value="C:P-body"/>
    <property type="evidence" value="ECO:0007669"/>
    <property type="project" value="TreeGrafter"/>
</dbReference>
<keyword evidence="3" id="KW-0963">Cytoplasm</keyword>
<dbReference type="InterPro" id="IPR011993">
    <property type="entry name" value="PH-like_dom_sf"/>
</dbReference>
<dbReference type="InParanoid" id="A0A1Y2B6A9"/>
<comment type="subcellular location">
    <subcellularLocation>
        <location evidence="1">Cytoplasm</location>
    </subcellularLocation>
</comment>
<feature type="non-terminal residue" evidence="5">
    <location>
        <position position="1"/>
    </location>
</feature>
<protein>
    <recommendedName>
        <fullName evidence="7">Dcp1-like decapping</fullName>
    </recommendedName>
</protein>
<name>A0A1Y2B6A9_9TREE</name>
<reference evidence="5 6" key="1">
    <citation type="submission" date="2016-07" db="EMBL/GenBank/DDBJ databases">
        <title>Pervasive Adenine N6-methylation of Active Genes in Fungi.</title>
        <authorList>
            <consortium name="DOE Joint Genome Institute"/>
            <person name="Mondo S.J."/>
            <person name="Dannebaum R.O."/>
            <person name="Kuo R.C."/>
            <person name="Labutti K."/>
            <person name="Haridas S."/>
            <person name="Kuo A."/>
            <person name="Salamov A."/>
            <person name="Ahrendt S.R."/>
            <person name="Lipzen A."/>
            <person name="Sullivan W."/>
            <person name="Andreopoulos W.B."/>
            <person name="Clum A."/>
            <person name="Lindquist E."/>
            <person name="Daum C."/>
            <person name="Ramamoorthy G.K."/>
            <person name="Gryganskyi A."/>
            <person name="Culley D."/>
            <person name="Magnuson J.K."/>
            <person name="James T.Y."/>
            <person name="O'Malley M.A."/>
            <person name="Stajich J.E."/>
            <person name="Spatafora J.W."/>
            <person name="Visel A."/>
            <person name="Grigoriev I.V."/>
        </authorList>
    </citation>
    <scope>NUCLEOTIDE SEQUENCE [LARGE SCALE GENOMIC DNA]</scope>
    <source>
        <strain evidence="5 6">68-887.2</strain>
    </source>
</reference>
<keyword evidence="6" id="KW-1185">Reference proteome</keyword>
<dbReference type="GO" id="GO:0031087">
    <property type="term" value="P:deadenylation-independent decapping of nuclear-transcribed mRNA"/>
    <property type="evidence" value="ECO:0007669"/>
    <property type="project" value="TreeGrafter"/>
</dbReference>
<dbReference type="PANTHER" id="PTHR16290">
    <property type="entry name" value="TRANSCRIPTION FACTOR SMIF DECAPPING ENZYME DCP1"/>
    <property type="match status" value="1"/>
</dbReference>
<evidence type="ECO:0000313" key="5">
    <source>
        <dbReference type="EMBL" id="ORY30371.1"/>
    </source>
</evidence>
<evidence type="ECO:0000256" key="4">
    <source>
        <dbReference type="ARBA" id="ARBA00022664"/>
    </source>
</evidence>